<dbReference type="RefSeq" id="WP_141463166.1">
    <property type="nucleotide sequence ID" value="NZ_RBZW01000008.1"/>
</dbReference>
<proteinExistence type="predicted"/>
<dbReference type="OrthoDB" id="204924at2157"/>
<keyword evidence="3" id="KW-1185">Reference proteome</keyword>
<dbReference type="Proteomes" id="UP000318864">
    <property type="component" value="Unassembled WGS sequence"/>
</dbReference>
<comment type="caution">
    <text evidence="2">The sequence shown here is derived from an EMBL/GenBank/DDBJ whole genome shotgun (WGS) entry which is preliminary data.</text>
</comment>
<accession>A0A4S3TUV7</accession>
<reference evidence="2 3" key="1">
    <citation type="submission" date="2018-10" db="EMBL/GenBank/DDBJ databases">
        <title>Natronolimnobius sp. XQ-INN 246 isolated from Inner Mongolia Autonomous Region of China.</title>
        <authorList>
            <person name="Xue Q."/>
        </authorList>
    </citation>
    <scope>NUCLEOTIDE SEQUENCE [LARGE SCALE GENOMIC DNA]</scope>
    <source>
        <strain evidence="2 3">XQ-INN 246</strain>
    </source>
</reference>
<dbReference type="PROSITE" id="PS51257">
    <property type="entry name" value="PROKAR_LIPOPROTEIN"/>
    <property type="match status" value="1"/>
</dbReference>
<evidence type="ECO:0000256" key="1">
    <source>
        <dbReference type="SAM" id="MobiDB-lite"/>
    </source>
</evidence>
<protein>
    <submittedName>
        <fullName evidence="2">Uncharacterized protein</fullName>
    </submittedName>
</protein>
<sequence>MNRRTVLQSASAVGLLSLAGCLSGVQEHFEGNVQGIVPLEIHSEADSQYNIQLEAYERETNRQSYDEGYSVTPGETVGPPHLSATDQSFRVTTLEPQSGATVDSQEVSITSETQLVLIYIQEDDLVIDVDRGEQGETIDDPDELADRNESDGDDEDGL</sequence>
<name>A0A4S3TUV7_9EURY</name>
<feature type="region of interest" description="Disordered" evidence="1">
    <location>
        <begin position="130"/>
        <end position="158"/>
    </location>
</feature>
<organism evidence="2 3">
    <name type="scientific">Salinadaptatus halalkaliphilus</name>
    <dbReference type="NCBI Taxonomy" id="2419781"/>
    <lineage>
        <taxon>Archaea</taxon>
        <taxon>Methanobacteriati</taxon>
        <taxon>Methanobacteriota</taxon>
        <taxon>Stenosarchaea group</taxon>
        <taxon>Halobacteria</taxon>
        <taxon>Halobacteriales</taxon>
        <taxon>Natrialbaceae</taxon>
        <taxon>Salinadaptatus</taxon>
    </lineage>
</organism>
<feature type="region of interest" description="Disordered" evidence="1">
    <location>
        <begin position="60"/>
        <end position="85"/>
    </location>
</feature>
<dbReference type="AlphaFoldDB" id="A0A4S3TUV7"/>
<dbReference type="EMBL" id="RBZW01000008">
    <property type="protein sequence ID" value="THE66458.1"/>
    <property type="molecule type" value="Genomic_DNA"/>
</dbReference>
<evidence type="ECO:0000313" key="2">
    <source>
        <dbReference type="EMBL" id="THE66458.1"/>
    </source>
</evidence>
<evidence type="ECO:0000313" key="3">
    <source>
        <dbReference type="Proteomes" id="UP000318864"/>
    </source>
</evidence>
<gene>
    <name evidence="2" type="ORF">D8Y22_02555</name>
</gene>